<gene>
    <name evidence="1" type="ORF">METZ01_LOCUS185276</name>
</gene>
<organism evidence="1">
    <name type="scientific">marine metagenome</name>
    <dbReference type="NCBI Taxonomy" id="408172"/>
    <lineage>
        <taxon>unclassified sequences</taxon>
        <taxon>metagenomes</taxon>
        <taxon>ecological metagenomes</taxon>
    </lineage>
</organism>
<sequence length="28" mass="3067">MVLNDIKSSNRLKKSSISAEFTSISSSH</sequence>
<name>A0A382D335_9ZZZZ</name>
<reference evidence="1" key="1">
    <citation type="submission" date="2018-05" db="EMBL/GenBank/DDBJ databases">
        <authorList>
            <person name="Lanie J.A."/>
            <person name="Ng W.-L."/>
            <person name="Kazmierczak K.M."/>
            <person name="Andrzejewski T.M."/>
            <person name="Davidsen T.M."/>
            <person name="Wayne K.J."/>
            <person name="Tettelin H."/>
            <person name="Glass J.I."/>
            <person name="Rusch D."/>
            <person name="Podicherti R."/>
            <person name="Tsui H.-C.T."/>
            <person name="Winkler M.E."/>
        </authorList>
    </citation>
    <scope>NUCLEOTIDE SEQUENCE</scope>
</reference>
<dbReference type="AlphaFoldDB" id="A0A382D335"/>
<evidence type="ECO:0000313" key="1">
    <source>
        <dbReference type="EMBL" id="SVB32422.1"/>
    </source>
</evidence>
<proteinExistence type="predicted"/>
<accession>A0A382D335</accession>
<protein>
    <submittedName>
        <fullName evidence="1">Uncharacterized protein</fullName>
    </submittedName>
</protein>
<dbReference type="EMBL" id="UINC01037233">
    <property type="protein sequence ID" value="SVB32422.1"/>
    <property type="molecule type" value="Genomic_DNA"/>
</dbReference>